<feature type="region of interest" description="Disordered" evidence="1">
    <location>
        <begin position="1039"/>
        <end position="1090"/>
    </location>
</feature>
<protein>
    <recommendedName>
        <fullName evidence="3">CCZ1/INTU/HSP4 first Longin domain-containing protein</fullName>
    </recommendedName>
</protein>
<comment type="caution">
    <text evidence="4">The sequence shown here is derived from an EMBL/GenBank/DDBJ whole genome shotgun (WGS) entry which is preliminary data.</text>
</comment>
<evidence type="ECO:0000313" key="5">
    <source>
        <dbReference type="Proteomes" id="UP000678393"/>
    </source>
</evidence>
<evidence type="ECO:0000256" key="1">
    <source>
        <dbReference type="SAM" id="MobiDB-lite"/>
    </source>
</evidence>
<feature type="region of interest" description="Disordered" evidence="1">
    <location>
        <begin position="979"/>
        <end position="1000"/>
    </location>
</feature>
<keyword evidence="5" id="KW-1185">Reference proteome</keyword>
<feature type="compositionally biased region" description="Low complexity" evidence="1">
    <location>
        <begin position="440"/>
        <end position="490"/>
    </location>
</feature>
<dbReference type="GO" id="GO:0006605">
    <property type="term" value="P:protein targeting"/>
    <property type="evidence" value="ECO:0007669"/>
    <property type="project" value="TreeGrafter"/>
</dbReference>
<feature type="compositionally biased region" description="Polar residues" evidence="1">
    <location>
        <begin position="793"/>
        <end position="809"/>
    </location>
</feature>
<evidence type="ECO:0000313" key="4">
    <source>
        <dbReference type="EMBL" id="CAG5136648.1"/>
    </source>
</evidence>
<sequence>MRKVYQGFSLKISCLIHFTGLLVVTGQCIQFVLFCFSHNLRHEGHIFFIYNHTKKTEEDDPKDAILYFYPGFVGVDVQIALVGGIIGLVDFCLEFLPRSMPSLVKLSGRNFALLQHEDFIIGLGGSPDTPDAFLIAHMQFVWSTFILYQGSLSALKKRVSTDHFLQELKNVWDYYLPLRQIQEDALSQAFQVLPYVPLHKSQGHLFLHASHILQRSLAHKGVLAGALFNKTRVLCTQLSNSLTRQFLLLMSQSQFPCVEANSVLELPGGVRLLHIYLPKNEYAKLGYRRKKAYIHSKSNVLSKERSSSDSVNRSTHPSLCTPDYISAQNFFTDGVVSSAGGVTDPGKSQSFDDGSSGNRSSSGHEASGLMVSPSAGLNSGTDSEVFLDTLSDMIFDSENQLKLADIKQVECATSSREASNLRLRQTLPFSHPTLVEVGSRSSLSLESNNPSLSQDSISPSPSQDSSSPLPSQDSSRPSPIQDSSSLSSRQGKNSPIPTQNSNSLIRDSSSPNSNSSVQSNNNQGSSSTSPTPESNSPGVNQNRSNPISGSHNPSPSQHNSNPSLSQDINNHTPTHNKNSQSHSENSTQIKINIHVEHDSGTSKAEENKAQLEIHQSLRDLSFSGKTPEEAFSHDAETPAEALGSFSDTYQHDTSSSDPTSNASNYDTFCTDTNRFEDSDSNRESTLLKDARKQDTSFADIKSKDISCADIVSHENNSVLQDKILNTELHLNQHSNKSNPNESVLAVDQEHCNGMESSAHEVTADLKSVAVFAHNYPDLLDSSETSTTSSHLDNSLSSDQQQNKEGSKVNTVEDGLATISPCHDNSNTTGPDSGQVNTISSFQNGRVTSQVNLHNKDTTSLLELEPVELNKIAQANGEIVSQLRKSNYIAENSVEDPLTSLNIKDKSERGVPVNKKIDEAHIGIENGLSDSADMSVSDLANKDSRSQMSLQPSGLSKQTTFNVTEILAQNKEQIDASLETRLSGDESSTQSSSELKHDEHEVSSYSLAYSEVGANKDRLTFEFVDSEFSEGGLLSPLSLHLSPVTESSGPTADDMPQGRSGLEPKSGDSKIASDLKSEDFAKSSPEWSPERDGLEELTLYAQGHSDTLLVLLVSDTVKWNKLSINSLWKSCLPHLAELDFQVKDAERHAKDESENVGAQHQYLKYDTFSQNLKGSALLPVTSLANEIVDSSIRMHDSFCSMPDLQEITYRSHSACCYGQRMVNTETYFQIGLPRMSAGICPPNDKTFCLDQMAEKILQNDK</sequence>
<reference evidence="4" key="1">
    <citation type="submission" date="2021-04" db="EMBL/GenBank/DDBJ databases">
        <authorList>
            <consortium name="Molecular Ecology Group"/>
        </authorList>
    </citation>
    <scope>NUCLEOTIDE SEQUENCE</scope>
</reference>
<dbReference type="GO" id="GO:0016192">
    <property type="term" value="P:vesicle-mediated transport"/>
    <property type="evidence" value="ECO:0007669"/>
    <property type="project" value="InterPro"/>
</dbReference>
<feature type="region of interest" description="Disordered" evidence="1">
    <location>
        <begin position="782"/>
        <end position="838"/>
    </location>
</feature>
<feature type="compositionally biased region" description="Polar residues" evidence="1">
    <location>
        <begin position="538"/>
        <end position="547"/>
    </location>
</feature>
<proteinExistence type="predicted"/>
<dbReference type="AlphaFoldDB" id="A0A8S4A8T3"/>
<dbReference type="PANTHER" id="PTHR14407:SF9">
    <property type="entry name" value="BLOC-3 COMPLEX MEMBER HPS4"/>
    <property type="match status" value="1"/>
</dbReference>
<dbReference type="OrthoDB" id="16754at2759"/>
<feature type="compositionally biased region" description="Low complexity" evidence="1">
    <location>
        <begin position="548"/>
        <end position="566"/>
    </location>
</feature>
<keyword evidence="2" id="KW-0812">Transmembrane</keyword>
<dbReference type="Pfam" id="PF19031">
    <property type="entry name" value="Intu_longin_1"/>
    <property type="match status" value="1"/>
</dbReference>
<feature type="compositionally biased region" description="Polar residues" evidence="1">
    <location>
        <begin position="567"/>
        <end position="585"/>
    </location>
</feature>
<evidence type="ECO:0000259" key="3">
    <source>
        <dbReference type="Pfam" id="PF19031"/>
    </source>
</evidence>
<evidence type="ECO:0000256" key="2">
    <source>
        <dbReference type="SAM" id="Phobius"/>
    </source>
</evidence>
<dbReference type="EMBL" id="CAJHNH020008552">
    <property type="protein sequence ID" value="CAG5136648.1"/>
    <property type="molecule type" value="Genomic_DNA"/>
</dbReference>
<feature type="compositionally biased region" description="Low complexity" evidence="1">
    <location>
        <begin position="499"/>
        <end position="537"/>
    </location>
</feature>
<dbReference type="PANTHER" id="PTHR14407">
    <property type="entry name" value="HERMANSKY-PUDLAK SYNDROME 4 PROTEIN LIGHT-EAR PROTEIN-RELATED"/>
    <property type="match status" value="1"/>
</dbReference>
<keyword evidence="2" id="KW-1133">Transmembrane helix</keyword>
<organism evidence="4 5">
    <name type="scientific">Candidula unifasciata</name>
    <dbReference type="NCBI Taxonomy" id="100452"/>
    <lineage>
        <taxon>Eukaryota</taxon>
        <taxon>Metazoa</taxon>
        <taxon>Spiralia</taxon>
        <taxon>Lophotrochozoa</taxon>
        <taxon>Mollusca</taxon>
        <taxon>Gastropoda</taxon>
        <taxon>Heterobranchia</taxon>
        <taxon>Euthyneura</taxon>
        <taxon>Panpulmonata</taxon>
        <taxon>Eupulmonata</taxon>
        <taxon>Stylommatophora</taxon>
        <taxon>Helicina</taxon>
        <taxon>Helicoidea</taxon>
        <taxon>Geomitridae</taxon>
        <taxon>Candidula</taxon>
    </lineage>
</organism>
<dbReference type="Proteomes" id="UP000678393">
    <property type="component" value="Unassembled WGS sequence"/>
</dbReference>
<feature type="region of interest" description="Disordered" evidence="1">
    <location>
        <begin position="646"/>
        <end position="665"/>
    </location>
</feature>
<feature type="region of interest" description="Disordered" evidence="1">
    <location>
        <begin position="440"/>
        <end position="585"/>
    </location>
</feature>
<feature type="transmembrane region" description="Helical" evidence="2">
    <location>
        <begin position="12"/>
        <end position="33"/>
    </location>
</feature>
<dbReference type="InterPro" id="IPR043987">
    <property type="entry name" value="CCZ1/INTU/HSP4_longin_1"/>
</dbReference>
<keyword evidence="2" id="KW-0472">Membrane</keyword>
<dbReference type="GO" id="GO:0005765">
    <property type="term" value="C:lysosomal membrane"/>
    <property type="evidence" value="ECO:0007669"/>
    <property type="project" value="TreeGrafter"/>
</dbReference>
<gene>
    <name evidence="4" type="ORF">CUNI_LOCUS22206</name>
</gene>
<name>A0A8S4A8T3_9EUPU</name>
<accession>A0A8S4A8T3</accession>
<feature type="compositionally biased region" description="Low complexity" evidence="1">
    <location>
        <begin position="354"/>
        <end position="363"/>
    </location>
</feature>
<feature type="compositionally biased region" description="Basic and acidic residues" evidence="1">
    <location>
        <begin position="1064"/>
        <end position="1080"/>
    </location>
</feature>
<feature type="compositionally biased region" description="Low complexity" evidence="1">
    <location>
        <begin position="782"/>
        <end position="792"/>
    </location>
</feature>
<dbReference type="GO" id="GO:0031410">
    <property type="term" value="C:cytoplasmic vesicle"/>
    <property type="evidence" value="ECO:0007669"/>
    <property type="project" value="TreeGrafter"/>
</dbReference>
<dbReference type="GO" id="GO:0031085">
    <property type="term" value="C:BLOC-3 complex"/>
    <property type="evidence" value="ECO:0007669"/>
    <property type="project" value="TreeGrafter"/>
</dbReference>
<dbReference type="InterPro" id="IPR026091">
    <property type="entry name" value="HPS4"/>
</dbReference>
<dbReference type="GO" id="GO:0031267">
    <property type="term" value="F:small GTPase binding"/>
    <property type="evidence" value="ECO:0007669"/>
    <property type="project" value="TreeGrafter"/>
</dbReference>
<feature type="region of interest" description="Disordered" evidence="1">
    <location>
        <begin position="342"/>
        <end position="378"/>
    </location>
</feature>
<feature type="compositionally biased region" description="Polar residues" evidence="1">
    <location>
        <begin position="822"/>
        <end position="838"/>
    </location>
</feature>
<feature type="domain" description="CCZ1/INTU/HSP4 first Longin" evidence="3">
    <location>
        <begin position="45"/>
        <end position="150"/>
    </location>
</feature>
<dbReference type="GO" id="GO:0005085">
    <property type="term" value="F:guanyl-nucleotide exchange factor activity"/>
    <property type="evidence" value="ECO:0007669"/>
    <property type="project" value="TreeGrafter"/>
</dbReference>